<dbReference type="EMBL" id="JACHVQ010000003">
    <property type="protein sequence ID" value="MBB2893441.1"/>
    <property type="molecule type" value="Genomic_DNA"/>
</dbReference>
<comment type="caution">
    <text evidence="2">The sequence shown here is derived from an EMBL/GenBank/DDBJ whole genome shotgun (WGS) entry which is preliminary data.</text>
</comment>
<keyword evidence="3" id="KW-1185">Reference proteome</keyword>
<protein>
    <recommendedName>
        <fullName evidence="1">Integrase catalytic domain-containing protein</fullName>
    </recommendedName>
</protein>
<dbReference type="PANTHER" id="PTHR35004">
    <property type="entry name" value="TRANSPOSASE RV3428C-RELATED"/>
    <property type="match status" value="1"/>
</dbReference>
<dbReference type="InterPro" id="IPR012337">
    <property type="entry name" value="RNaseH-like_sf"/>
</dbReference>
<dbReference type="PANTHER" id="PTHR35004:SF8">
    <property type="entry name" value="TRANSPOSASE RV3428C-RELATED"/>
    <property type="match status" value="1"/>
</dbReference>
<dbReference type="Proteomes" id="UP000559182">
    <property type="component" value="Unassembled WGS sequence"/>
</dbReference>
<proteinExistence type="predicted"/>
<reference evidence="2 3" key="1">
    <citation type="submission" date="2020-08" db="EMBL/GenBank/DDBJ databases">
        <title>Sequencing the genomes of 1000 actinobacteria strains.</title>
        <authorList>
            <person name="Klenk H.-P."/>
        </authorList>
    </citation>
    <scope>NUCLEOTIDE SEQUENCE [LARGE SCALE GENOMIC DNA]</scope>
    <source>
        <strain evidence="2 3">DSM 105369</strain>
    </source>
</reference>
<evidence type="ECO:0000259" key="1">
    <source>
        <dbReference type="PROSITE" id="PS50994"/>
    </source>
</evidence>
<feature type="domain" description="Integrase catalytic" evidence="1">
    <location>
        <begin position="1"/>
        <end position="69"/>
    </location>
</feature>
<sequence>MQRLKPYDPESKGVVERRNGYFETSFLPGHTFSSPADFNTHLSDWLTTANARVVRTTRAKPADLLSADKAAMLALPPVPPTVGWANRIRLGRDYYVRIEHVPAPPAREVLELIGFCAADPIHRRSRYSLLPDAPSTTGTSSLHRMAGSIATTACAKANWKSASLWKTGRCLTRQCITSDSSTVPAILGMADSHMTRSAHAGPASYRRK</sequence>
<dbReference type="PROSITE" id="PS50994">
    <property type="entry name" value="INTEGRASE"/>
    <property type="match status" value="1"/>
</dbReference>
<gene>
    <name evidence="2" type="ORF">FHU39_003472</name>
</gene>
<dbReference type="SUPFAM" id="SSF53098">
    <property type="entry name" value="Ribonuclease H-like"/>
    <property type="match status" value="1"/>
</dbReference>
<dbReference type="AlphaFoldDB" id="A0A839NFH9"/>
<evidence type="ECO:0000313" key="3">
    <source>
        <dbReference type="Proteomes" id="UP000559182"/>
    </source>
</evidence>
<dbReference type="InterPro" id="IPR001584">
    <property type="entry name" value="Integrase_cat-core"/>
</dbReference>
<name>A0A839NFH9_9MICO</name>
<accession>A0A839NFH9</accession>
<organism evidence="2 3">
    <name type="scientific">Flexivirga oryzae</name>
    <dbReference type="NCBI Taxonomy" id="1794944"/>
    <lineage>
        <taxon>Bacteria</taxon>
        <taxon>Bacillati</taxon>
        <taxon>Actinomycetota</taxon>
        <taxon>Actinomycetes</taxon>
        <taxon>Micrococcales</taxon>
        <taxon>Dermacoccaceae</taxon>
        <taxon>Flexivirga</taxon>
    </lineage>
</organism>
<dbReference type="GO" id="GO:0015074">
    <property type="term" value="P:DNA integration"/>
    <property type="evidence" value="ECO:0007669"/>
    <property type="project" value="InterPro"/>
</dbReference>
<evidence type="ECO:0000313" key="2">
    <source>
        <dbReference type="EMBL" id="MBB2893441.1"/>
    </source>
</evidence>